<comment type="caution">
    <text evidence="1">The sequence shown here is derived from an EMBL/GenBank/DDBJ whole genome shotgun (WGS) entry which is preliminary data.</text>
</comment>
<keyword evidence="2" id="KW-1185">Reference proteome</keyword>
<accession>A0A392RUP8</accession>
<protein>
    <submittedName>
        <fullName evidence="1">Uncharacterized protein</fullName>
    </submittedName>
</protein>
<feature type="non-terminal residue" evidence="1">
    <location>
        <position position="1"/>
    </location>
</feature>
<sequence>AEKEKRREGRRAVLLLLLSFAEIKEEMK</sequence>
<organism evidence="1 2">
    <name type="scientific">Trifolium medium</name>
    <dbReference type="NCBI Taxonomy" id="97028"/>
    <lineage>
        <taxon>Eukaryota</taxon>
        <taxon>Viridiplantae</taxon>
        <taxon>Streptophyta</taxon>
        <taxon>Embryophyta</taxon>
        <taxon>Tracheophyta</taxon>
        <taxon>Spermatophyta</taxon>
        <taxon>Magnoliopsida</taxon>
        <taxon>eudicotyledons</taxon>
        <taxon>Gunneridae</taxon>
        <taxon>Pentapetalae</taxon>
        <taxon>rosids</taxon>
        <taxon>fabids</taxon>
        <taxon>Fabales</taxon>
        <taxon>Fabaceae</taxon>
        <taxon>Papilionoideae</taxon>
        <taxon>50 kb inversion clade</taxon>
        <taxon>NPAAA clade</taxon>
        <taxon>Hologalegina</taxon>
        <taxon>IRL clade</taxon>
        <taxon>Trifolieae</taxon>
        <taxon>Trifolium</taxon>
    </lineage>
</organism>
<reference evidence="1 2" key="1">
    <citation type="journal article" date="2018" name="Front. Plant Sci.">
        <title>Red Clover (Trifolium pratense) and Zigzag Clover (T. medium) - A Picture of Genomic Similarities and Differences.</title>
        <authorList>
            <person name="Dluhosova J."/>
            <person name="Istvanek J."/>
            <person name="Nedelnik J."/>
            <person name="Repkova J."/>
        </authorList>
    </citation>
    <scope>NUCLEOTIDE SEQUENCE [LARGE SCALE GENOMIC DNA]</scope>
    <source>
        <strain evidence="2">cv. 10/8</strain>
        <tissue evidence="1">Leaf</tissue>
    </source>
</reference>
<proteinExistence type="predicted"/>
<evidence type="ECO:0000313" key="2">
    <source>
        <dbReference type="Proteomes" id="UP000265520"/>
    </source>
</evidence>
<dbReference type="Proteomes" id="UP000265520">
    <property type="component" value="Unassembled WGS sequence"/>
</dbReference>
<dbReference type="AlphaFoldDB" id="A0A392RUP8"/>
<name>A0A392RUP8_9FABA</name>
<evidence type="ECO:0000313" key="1">
    <source>
        <dbReference type="EMBL" id="MCI39325.1"/>
    </source>
</evidence>
<dbReference type="EMBL" id="LXQA010266092">
    <property type="protein sequence ID" value="MCI39325.1"/>
    <property type="molecule type" value="Genomic_DNA"/>
</dbReference>